<feature type="compositionally biased region" description="Pro residues" evidence="3">
    <location>
        <begin position="839"/>
        <end position="865"/>
    </location>
</feature>
<dbReference type="InterPro" id="IPR012337">
    <property type="entry name" value="RNaseH-like_sf"/>
</dbReference>
<organism evidence="5 6">
    <name type="scientific">Digitaria exilis</name>
    <dbReference type="NCBI Taxonomy" id="1010633"/>
    <lineage>
        <taxon>Eukaryota</taxon>
        <taxon>Viridiplantae</taxon>
        <taxon>Streptophyta</taxon>
        <taxon>Embryophyta</taxon>
        <taxon>Tracheophyta</taxon>
        <taxon>Spermatophyta</taxon>
        <taxon>Magnoliopsida</taxon>
        <taxon>Liliopsida</taxon>
        <taxon>Poales</taxon>
        <taxon>Poaceae</taxon>
        <taxon>PACMAD clade</taxon>
        <taxon>Panicoideae</taxon>
        <taxon>Panicodae</taxon>
        <taxon>Paniceae</taxon>
        <taxon>Anthephorinae</taxon>
        <taxon>Digitaria</taxon>
    </lineage>
</organism>
<accession>A0A834ZZG0</accession>
<comment type="caution">
    <text evidence="5">The sequence shown here is derived from an EMBL/GenBank/DDBJ whole genome shotgun (WGS) entry which is preliminary data.</text>
</comment>
<dbReference type="InterPro" id="IPR013103">
    <property type="entry name" value="RVT_2"/>
</dbReference>
<feature type="region of interest" description="Disordered" evidence="3">
    <location>
        <begin position="117"/>
        <end position="147"/>
    </location>
</feature>
<dbReference type="GO" id="GO:0016787">
    <property type="term" value="F:hydrolase activity"/>
    <property type="evidence" value="ECO:0007669"/>
    <property type="project" value="UniProtKB-KW"/>
</dbReference>
<reference evidence="5" key="1">
    <citation type="submission" date="2020-07" db="EMBL/GenBank/DDBJ databases">
        <title>Genome sequence and genetic diversity analysis of an under-domesticated orphan crop, white fonio (Digitaria exilis).</title>
        <authorList>
            <person name="Bennetzen J.L."/>
            <person name="Chen S."/>
            <person name="Ma X."/>
            <person name="Wang X."/>
            <person name="Yssel A.E.J."/>
            <person name="Chaluvadi S.R."/>
            <person name="Johnson M."/>
            <person name="Gangashetty P."/>
            <person name="Hamidou F."/>
            <person name="Sanogo M.D."/>
            <person name="Zwaenepoel A."/>
            <person name="Wallace J."/>
            <person name="Van De Peer Y."/>
            <person name="Van Deynze A."/>
        </authorList>
    </citation>
    <scope>NUCLEOTIDE SEQUENCE</scope>
    <source>
        <tissue evidence="5">Leaves</tissue>
    </source>
</reference>
<dbReference type="SUPFAM" id="SSF53098">
    <property type="entry name" value="Ribonuclease H-like"/>
    <property type="match status" value="1"/>
</dbReference>
<dbReference type="GO" id="GO:0046872">
    <property type="term" value="F:metal ion binding"/>
    <property type="evidence" value="ECO:0007669"/>
    <property type="project" value="UniProtKB-KW"/>
</dbReference>
<name>A0A834ZZG0_9POAL</name>
<dbReference type="GO" id="GO:0003676">
    <property type="term" value="F:nucleic acid binding"/>
    <property type="evidence" value="ECO:0007669"/>
    <property type="project" value="InterPro"/>
</dbReference>
<dbReference type="InterPro" id="IPR039537">
    <property type="entry name" value="Retrotran_Ty1/copia-like"/>
</dbReference>
<evidence type="ECO:0000256" key="1">
    <source>
        <dbReference type="ARBA" id="ARBA00022723"/>
    </source>
</evidence>
<dbReference type="InterPro" id="IPR002083">
    <property type="entry name" value="MATH/TRAF_dom"/>
</dbReference>
<dbReference type="InterPro" id="IPR043502">
    <property type="entry name" value="DNA/RNA_pol_sf"/>
</dbReference>
<dbReference type="PANTHER" id="PTHR42648">
    <property type="entry name" value="TRANSPOSASE, PUTATIVE-RELATED"/>
    <property type="match status" value="1"/>
</dbReference>
<proteinExistence type="predicted"/>
<evidence type="ECO:0000313" key="5">
    <source>
        <dbReference type="EMBL" id="KAF8646560.1"/>
    </source>
</evidence>
<dbReference type="SUPFAM" id="SSF49599">
    <property type="entry name" value="TRAF domain-like"/>
    <property type="match status" value="1"/>
</dbReference>
<dbReference type="Proteomes" id="UP000636709">
    <property type="component" value="Unassembled WGS sequence"/>
</dbReference>
<protein>
    <recommendedName>
        <fullName evidence="4">Integrase catalytic domain-containing protein</fullName>
    </recommendedName>
</protein>
<evidence type="ECO:0000256" key="3">
    <source>
        <dbReference type="SAM" id="MobiDB-lite"/>
    </source>
</evidence>
<dbReference type="AlphaFoldDB" id="A0A834ZZG0"/>
<dbReference type="Gene3D" id="2.60.210.10">
    <property type="entry name" value="Apoptosis, Tumor Necrosis Factor Receptor Associated Protein 2, Chain A"/>
    <property type="match status" value="1"/>
</dbReference>
<dbReference type="Pfam" id="PF22486">
    <property type="entry name" value="MATH_2"/>
    <property type="match status" value="1"/>
</dbReference>
<feature type="compositionally biased region" description="Low complexity" evidence="3">
    <location>
        <begin position="358"/>
        <end position="367"/>
    </location>
</feature>
<dbReference type="EMBL" id="JACEFO010002892">
    <property type="protein sequence ID" value="KAF8646560.1"/>
    <property type="molecule type" value="Genomic_DNA"/>
</dbReference>
<dbReference type="Pfam" id="PF14223">
    <property type="entry name" value="Retrotran_gag_2"/>
    <property type="match status" value="1"/>
</dbReference>
<dbReference type="CDD" id="cd00121">
    <property type="entry name" value="MATH"/>
    <property type="match status" value="1"/>
</dbReference>
<dbReference type="InterPro" id="IPR008974">
    <property type="entry name" value="TRAF-like"/>
</dbReference>
<dbReference type="PANTHER" id="PTHR42648:SF25">
    <property type="entry name" value="RNA-DIRECTED DNA POLYMERASE"/>
    <property type="match status" value="1"/>
</dbReference>
<evidence type="ECO:0000313" key="6">
    <source>
        <dbReference type="Proteomes" id="UP000636709"/>
    </source>
</evidence>
<dbReference type="InterPro" id="IPR057670">
    <property type="entry name" value="SH3_retrovirus"/>
</dbReference>
<dbReference type="Gene3D" id="3.30.420.10">
    <property type="entry name" value="Ribonuclease H-like superfamily/Ribonuclease H"/>
    <property type="match status" value="1"/>
</dbReference>
<feature type="region of interest" description="Disordered" evidence="3">
    <location>
        <begin position="831"/>
        <end position="868"/>
    </location>
</feature>
<dbReference type="Pfam" id="PF07727">
    <property type="entry name" value="RVT_2"/>
    <property type="match status" value="1"/>
</dbReference>
<dbReference type="PROSITE" id="PS50994">
    <property type="entry name" value="INTEGRASE"/>
    <property type="match status" value="1"/>
</dbReference>
<dbReference type="OrthoDB" id="781829at2759"/>
<gene>
    <name evidence="5" type="ORF">HU200_065782</name>
</gene>
<dbReference type="Pfam" id="PF25597">
    <property type="entry name" value="SH3_retrovirus"/>
    <property type="match status" value="1"/>
</dbReference>
<dbReference type="SUPFAM" id="SSF56672">
    <property type="entry name" value="DNA/RNA polymerases"/>
    <property type="match status" value="1"/>
</dbReference>
<dbReference type="GO" id="GO:0015074">
    <property type="term" value="P:DNA integration"/>
    <property type="evidence" value="ECO:0007669"/>
    <property type="project" value="InterPro"/>
</dbReference>
<sequence>MVHSGALEFKLAVGDIVEFEAISVGGHRWRIQCYPRGDRDEEKGQFISMYFELTSESSSKDATFHILLLGRDGERRSVDSYSSMDVEPSWGSSQLLRRSILDCSRLTFGLRATFDPGTRSRSIASRTPPRRRSPSPSPEPRRGRRPAEVVIRRTRSVPDAPPTNYQEWSLLMQVNMEAAGIWYAIEPEENEEVEYRDDRLAMAAILCSVPAEMLSSLRGKRTAQAAWEAIKTIRVGVQRQLHREFAALAWKEGETAEDFSVRINGLANNLRTLGDNVVDVEIVRKMLQVVPEYLSQVAISIETLLDLDTISVEEVTGRLRAVEQRRKPPPVVDNQGRLLLCEEEWKAKMQIHDGEKGGSSYNSSSGKKNGDRPGGRGRGGGGDSKPTSRDSKGPAAAYKQRAEAHVAQAEEESSDPVLLIASATIFPNLVNADPPPPQRQVFAQLDAEADRDDSLWFLDSGATNHMSGCRNSFLDIDRLHFFQAKNGEHTPLTGLDEGGCNVRISNGVLQIRDENNRLLVKVNRSGNRLYLLHRYGHLHFDGLRKLSQKQMVHGLPPLEHVHQLCDDCVTTKLKRKPFPDHAKRHLCGPIKPSTPGGKRYFLLLVDDKSRYMWIALLAVKSDMLAAVEVETGRCLCVLRTDNGGEFTSVEFVEYCADRGVHRQHSVPYTPQQNGVVERRNQSMGRSVLAPFWGEAVATSVFLLNRAPTKCLDGLTPFQAWHDHKPDVSHLKIFGCRAFVKVTRPRLKKLDDRATPAVFIGYEQGSKAWRFYDPITHRAMVSRDAVFEEQASWDWDAGNASDTPTDYTEFVIEYPAAVDAPEHGVVPAHRDVMPASPQLGTPPPMTPAPASPPLASPPPATPPPVTPVFVSPTTNAAQYLDSGNDVMPRFRTIDNLVNYATPPGPAQRNFNEELLDEVLLQIAEEPTNFAEAERDQSWRRVMIEEMQPIEGNKTWRLVSLPPGHRPIGLKWVYKVKKNAAGEVVKHKARLVAKGYVQQPGVDYDEAFAPEGWEVHHMDVKSAFLNGDLLEEVYVKQPDGFVVKGQEEKVLRLDKALYGLRQAPRAWNTKLDRTLMDLKFQRLLLRRQGHAWVHLLRRLDELPEDDELADSPMEMMQHLLAPADRYAGETAACRRGAALRRSFQGSHQFAAAPSWLRQGRPKCEYPRVLFVFFS</sequence>
<keyword evidence="1" id="KW-0479">Metal-binding</keyword>
<keyword evidence="2" id="KW-0378">Hydrolase</keyword>
<feature type="domain" description="Integrase catalytic" evidence="4">
    <location>
        <begin position="575"/>
        <end position="724"/>
    </location>
</feature>
<feature type="region of interest" description="Disordered" evidence="3">
    <location>
        <begin position="352"/>
        <end position="413"/>
    </location>
</feature>
<evidence type="ECO:0000259" key="4">
    <source>
        <dbReference type="PROSITE" id="PS50994"/>
    </source>
</evidence>
<dbReference type="InterPro" id="IPR001584">
    <property type="entry name" value="Integrase_cat-core"/>
</dbReference>
<keyword evidence="6" id="KW-1185">Reference proteome</keyword>
<dbReference type="InterPro" id="IPR036397">
    <property type="entry name" value="RNaseH_sf"/>
</dbReference>
<evidence type="ECO:0000256" key="2">
    <source>
        <dbReference type="ARBA" id="ARBA00022801"/>
    </source>
</evidence>